<dbReference type="SMART" id="SM00052">
    <property type="entry name" value="EAL"/>
    <property type="match status" value="1"/>
</dbReference>
<feature type="domain" description="EAL" evidence="3">
    <location>
        <begin position="312"/>
        <end position="565"/>
    </location>
</feature>
<keyword evidence="2" id="KW-0472">Membrane</keyword>
<name>A0A5P2HB17_9BURK</name>
<dbReference type="CDD" id="cd01948">
    <property type="entry name" value="EAL"/>
    <property type="match status" value="1"/>
</dbReference>
<dbReference type="SUPFAM" id="SSF55073">
    <property type="entry name" value="Nucleotide cyclase"/>
    <property type="match status" value="1"/>
</dbReference>
<dbReference type="RefSeq" id="WP_150374697.1">
    <property type="nucleotide sequence ID" value="NZ_CP044067.1"/>
</dbReference>
<dbReference type="Pfam" id="PF00563">
    <property type="entry name" value="EAL"/>
    <property type="match status" value="1"/>
</dbReference>
<protein>
    <submittedName>
        <fullName evidence="5">GGDEF domain-containing protein</fullName>
    </submittedName>
</protein>
<dbReference type="InterPro" id="IPR029787">
    <property type="entry name" value="Nucleotide_cyclase"/>
</dbReference>
<dbReference type="PANTHER" id="PTHR33121">
    <property type="entry name" value="CYCLIC DI-GMP PHOSPHODIESTERASE PDEF"/>
    <property type="match status" value="1"/>
</dbReference>
<dbReference type="Gene3D" id="3.30.70.270">
    <property type="match status" value="1"/>
</dbReference>
<reference evidence="5 6" key="1">
    <citation type="submission" date="2019-09" db="EMBL/GenBank/DDBJ databases">
        <title>FDA dAtabase for Regulatory Grade micrObial Sequences (FDA-ARGOS): Supporting development and validation of Infectious Disease Dx tests.</title>
        <authorList>
            <person name="Sciortino C."/>
            <person name="Tallon L."/>
            <person name="Sadzewicz L."/>
            <person name="Vavikolanu K."/>
            <person name="Mehta A."/>
            <person name="Aluvathingal J."/>
            <person name="Nadendla S."/>
            <person name="Nandy P."/>
            <person name="Geyer C."/>
            <person name="Yan Y."/>
            <person name="Sichtig H."/>
        </authorList>
    </citation>
    <scope>NUCLEOTIDE SEQUENCE [LARGE SCALE GENOMIC DNA]</scope>
    <source>
        <strain evidence="5 6">FDAARGOS_664</strain>
    </source>
</reference>
<dbReference type="PROSITE" id="PS50883">
    <property type="entry name" value="EAL"/>
    <property type="match status" value="1"/>
</dbReference>
<dbReference type="SUPFAM" id="SSF141868">
    <property type="entry name" value="EAL domain-like"/>
    <property type="match status" value="1"/>
</dbReference>
<dbReference type="Proteomes" id="UP000322822">
    <property type="component" value="Chromosome 2"/>
</dbReference>
<keyword evidence="2" id="KW-1133">Transmembrane helix</keyword>
<organism evidence="5 6">
    <name type="scientific">Cupriavidus pauculus</name>
    <dbReference type="NCBI Taxonomy" id="82633"/>
    <lineage>
        <taxon>Bacteria</taxon>
        <taxon>Pseudomonadati</taxon>
        <taxon>Pseudomonadota</taxon>
        <taxon>Betaproteobacteria</taxon>
        <taxon>Burkholderiales</taxon>
        <taxon>Burkholderiaceae</taxon>
        <taxon>Cupriavidus</taxon>
    </lineage>
</organism>
<dbReference type="GO" id="GO:0071111">
    <property type="term" value="F:cyclic-guanylate-specific phosphodiesterase activity"/>
    <property type="evidence" value="ECO:0007669"/>
    <property type="project" value="InterPro"/>
</dbReference>
<dbReference type="CDD" id="cd01949">
    <property type="entry name" value="GGDEF"/>
    <property type="match status" value="1"/>
</dbReference>
<feature type="region of interest" description="Disordered" evidence="1">
    <location>
        <begin position="1"/>
        <end position="26"/>
    </location>
</feature>
<feature type="transmembrane region" description="Helical" evidence="2">
    <location>
        <begin position="67"/>
        <end position="87"/>
    </location>
</feature>
<dbReference type="InterPro" id="IPR050706">
    <property type="entry name" value="Cyclic-di-GMP_PDE-like"/>
</dbReference>
<dbReference type="NCBIfam" id="TIGR00254">
    <property type="entry name" value="GGDEF"/>
    <property type="match status" value="1"/>
</dbReference>
<evidence type="ECO:0000256" key="2">
    <source>
        <dbReference type="SAM" id="Phobius"/>
    </source>
</evidence>
<dbReference type="OrthoDB" id="9813903at2"/>
<dbReference type="Gene3D" id="3.20.20.450">
    <property type="entry name" value="EAL domain"/>
    <property type="match status" value="1"/>
</dbReference>
<gene>
    <name evidence="5" type="ORF">FOB72_21265</name>
</gene>
<dbReference type="InterPro" id="IPR043128">
    <property type="entry name" value="Rev_trsase/Diguanyl_cyclase"/>
</dbReference>
<sequence length="565" mass="61709">MNDVTHARGSLPPDAGPEAPAEASAPVAPPVVPAVPPVAPVLAPANASHLGRKFSIEARLFGRYDRAIVYAVLIGLVLSGALLLFRLEMEARELLMSADGDASERLASITRQFHVYIVGTFLTGLFMLHHVRARFRLEAKLVHQADHDPLTGLPNRRSFDAAIQAARMGSYSVVLASIDRFERVAAELGLASADRLMAMCAERIAHAALLHRGRAFRLDGVKLGMLFVGKSTHHDLTAAIFAVQAAMAEPFVLNRREVFLSMSLGTAEAPTDAGGPGELLRNASTALQAAQAYGGDTHVRYSPDLQSIRSEKLWMEAALNRAIERGEMTLHYQPQQRLRDGRLSGFEALLRWQHDGRSISPSDFIPLAEESGQIIALGDWVLREACTQARIWGERFRCPIVVAINISPRQFQHPGFLPGVRRIIDETGVSPSNIELEITEGMMIERADKVIALLNELRALGVRIAIDDFGTGYSSLSYLTRLPIDRLKIDRAFIQGIAHDPRNASVVQAAISLGHNLGLSVLAEGVESCAQREWLAALNCDEIQGFVYGRPVPAAAAENFLRNRC</sequence>
<dbReference type="InterPro" id="IPR001633">
    <property type="entry name" value="EAL_dom"/>
</dbReference>
<evidence type="ECO:0000259" key="3">
    <source>
        <dbReference type="PROSITE" id="PS50883"/>
    </source>
</evidence>
<evidence type="ECO:0000313" key="5">
    <source>
        <dbReference type="EMBL" id="QET04635.1"/>
    </source>
</evidence>
<evidence type="ECO:0000256" key="1">
    <source>
        <dbReference type="SAM" id="MobiDB-lite"/>
    </source>
</evidence>
<dbReference type="InterPro" id="IPR000160">
    <property type="entry name" value="GGDEF_dom"/>
</dbReference>
<evidence type="ECO:0000313" key="6">
    <source>
        <dbReference type="Proteomes" id="UP000322822"/>
    </source>
</evidence>
<keyword evidence="2" id="KW-0812">Transmembrane</keyword>
<feature type="domain" description="GGDEF" evidence="4">
    <location>
        <begin position="169"/>
        <end position="303"/>
    </location>
</feature>
<dbReference type="SMART" id="SM00267">
    <property type="entry name" value="GGDEF"/>
    <property type="match status" value="1"/>
</dbReference>
<evidence type="ECO:0000259" key="4">
    <source>
        <dbReference type="PROSITE" id="PS50887"/>
    </source>
</evidence>
<accession>A0A5P2HB17</accession>
<dbReference type="Pfam" id="PF00990">
    <property type="entry name" value="GGDEF"/>
    <property type="match status" value="1"/>
</dbReference>
<dbReference type="InterPro" id="IPR035919">
    <property type="entry name" value="EAL_sf"/>
</dbReference>
<feature type="compositionally biased region" description="Low complexity" evidence="1">
    <location>
        <begin position="12"/>
        <end position="26"/>
    </location>
</feature>
<dbReference type="PANTHER" id="PTHR33121:SF70">
    <property type="entry name" value="SIGNALING PROTEIN YKOW"/>
    <property type="match status" value="1"/>
</dbReference>
<dbReference type="PROSITE" id="PS50887">
    <property type="entry name" value="GGDEF"/>
    <property type="match status" value="1"/>
</dbReference>
<proteinExistence type="predicted"/>
<dbReference type="AlphaFoldDB" id="A0A5P2HB17"/>
<dbReference type="EMBL" id="CP044067">
    <property type="protein sequence ID" value="QET04635.1"/>
    <property type="molecule type" value="Genomic_DNA"/>
</dbReference>